<evidence type="ECO:0000313" key="8">
    <source>
        <dbReference type="Proteomes" id="UP000799767"/>
    </source>
</evidence>
<feature type="transmembrane region" description="Helical" evidence="5">
    <location>
        <begin position="395"/>
        <end position="416"/>
    </location>
</feature>
<evidence type="ECO:0000256" key="2">
    <source>
        <dbReference type="ARBA" id="ARBA00022679"/>
    </source>
</evidence>
<dbReference type="GeneID" id="54474374"/>
<evidence type="ECO:0000259" key="6">
    <source>
        <dbReference type="SMART" id="SM00563"/>
    </source>
</evidence>
<gene>
    <name evidence="7" type="ORF">BDY17DRAFT_295890</name>
</gene>
<feature type="region of interest" description="Disordered" evidence="4">
    <location>
        <begin position="1"/>
        <end position="24"/>
    </location>
</feature>
<organism evidence="7 8">
    <name type="scientific">Neohortaea acidophila</name>
    <dbReference type="NCBI Taxonomy" id="245834"/>
    <lineage>
        <taxon>Eukaryota</taxon>
        <taxon>Fungi</taxon>
        <taxon>Dikarya</taxon>
        <taxon>Ascomycota</taxon>
        <taxon>Pezizomycotina</taxon>
        <taxon>Dothideomycetes</taxon>
        <taxon>Dothideomycetidae</taxon>
        <taxon>Mycosphaerellales</taxon>
        <taxon>Teratosphaeriaceae</taxon>
        <taxon>Neohortaea</taxon>
    </lineage>
</organism>
<keyword evidence="3 7" id="KW-0012">Acyltransferase</keyword>
<keyword evidence="5" id="KW-1133">Transmembrane helix</keyword>
<dbReference type="Pfam" id="PF01553">
    <property type="entry name" value="Acyltransferase"/>
    <property type="match status" value="1"/>
</dbReference>
<sequence length="428" mass="48877">MSSELKQRKTGSEQNGPVAAPEPRKLTMEEVVGPSQHGPPMQLLRIVAFGVYFLGSCLFLHAAQLLAWPLYFFNRVAFYDYMSLTKSYFGVLITTMTRLWSPTVIRVSGDKSMKGLLHQKGQHGMLEVDFGERVILIANHQIYTDWLYLWWIAYTNSPPTHGHIYIILKESLRYLPMMGPAMMFFNFIFMSRKWAKDQARLRRRIQKLNTKGGQTPDGKQHLDPMWLLIFPEGTNLSANTRKASARYSAKSGIPDMKHQVLPRSTGLQCCLQGLHTTVDYIYDCTIAYEGIPPGGYGQDIFTLRSVYFQGRAPKSVNMHWRRFAVKDLPIDDADAMGDWIMQRWREKDELIEAFHQTGKFPADLEAVQIEGAPSEKQFKTAYINTQVMPRNSFEFLGMFVPVIAATMVGRIGVRFFDQFLGTKPLFGG</sequence>
<protein>
    <submittedName>
        <fullName evidence="7">Acyltransferase-domain-containing protein</fullName>
    </submittedName>
</protein>
<keyword evidence="5" id="KW-0812">Transmembrane</keyword>
<dbReference type="Proteomes" id="UP000799767">
    <property type="component" value="Unassembled WGS sequence"/>
</dbReference>
<keyword evidence="8" id="KW-1185">Reference proteome</keyword>
<reference evidence="7" key="1">
    <citation type="journal article" date="2020" name="Stud. Mycol.">
        <title>101 Dothideomycetes genomes: a test case for predicting lifestyles and emergence of pathogens.</title>
        <authorList>
            <person name="Haridas S."/>
            <person name="Albert R."/>
            <person name="Binder M."/>
            <person name="Bloem J."/>
            <person name="Labutti K."/>
            <person name="Salamov A."/>
            <person name="Andreopoulos B."/>
            <person name="Baker S."/>
            <person name="Barry K."/>
            <person name="Bills G."/>
            <person name="Bluhm B."/>
            <person name="Cannon C."/>
            <person name="Castanera R."/>
            <person name="Culley D."/>
            <person name="Daum C."/>
            <person name="Ezra D."/>
            <person name="Gonzalez J."/>
            <person name="Henrissat B."/>
            <person name="Kuo A."/>
            <person name="Liang C."/>
            <person name="Lipzen A."/>
            <person name="Lutzoni F."/>
            <person name="Magnuson J."/>
            <person name="Mondo S."/>
            <person name="Nolan M."/>
            <person name="Ohm R."/>
            <person name="Pangilinan J."/>
            <person name="Park H.-J."/>
            <person name="Ramirez L."/>
            <person name="Alfaro M."/>
            <person name="Sun H."/>
            <person name="Tritt A."/>
            <person name="Yoshinaga Y."/>
            <person name="Zwiers L.-H."/>
            <person name="Turgeon B."/>
            <person name="Goodwin S."/>
            <person name="Spatafora J."/>
            <person name="Crous P."/>
            <person name="Grigoriev I."/>
        </authorList>
    </citation>
    <scope>NUCLEOTIDE SEQUENCE</scope>
    <source>
        <strain evidence="7">CBS 113389</strain>
    </source>
</reference>
<evidence type="ECO:0000256" key="1">
    <source>
        <dbReference type="ARBA" id="ARBA00008655"/>
    </source>
</evidence>
<dbReference type="GO" id="GO:0036149">
    <property type="term" value="P:phosphatidylinositol acyl-chain remodeling"/>
    <property type="evidence" value="ECO:0007669"/>
    <property type="project" value="TreeGrafter"/>
</dbReference>
<feature type="compositionally biased region" description="Basic and acidic residues" evidence="4">
    <location>
        <begin position="1"/>
        <end position="11"/>
    </location>
</feature>
<name>A0A6A6PYL8_9PEZI</name>
<dbReference type="GO" id="GO:0016746">
    <property type="term" value="F:acyltransferase activity"/>
    <property type="evidence" value="ECO:0007669"/>
    <property type="project" value="UniProtKB-KW"/>
</dbReference>
<dbReference type="SUPFAM" id="SSF69593">
    <property type="entry name" value="Glycerol-3-phosphate (1)-acyltransferase"/>
    <property type="match status" value="1"/>
</dbReference>
<dbReference type="PANTHER" id="PTHR10983:SF16">
    <property type="entry name" value="LYSOCARDIOLIPIN ACYLTRANSFERASE 1"/>
    <property type="match status" value="1"/>
</dbReference>
<evidence type="ECO:0000256" key="3">
    <source>
        <dbReference type="ARBA" id="ARBA00023315"/>
    </source>
</evidence>
<dbReference type="EMBL" id="MU001634">
    <property type="protein sequence ID" value="KAF2484563.1"/>
    <property type="molecule type" value="Genomic_DNA"/>
</dbReference>
<evidence type="ECO:0000313" key="7">
    <source>
        <dbReference type="EMBL" id="KAF2484563.1"/>
    </source>
</evidence>
<keyword evidence="5" id="KW-0472">Membrane</keyword>
<proteinExistence type="inferred from homology"/>
<dbReference type="CDD" id="cd07990">
    <property type="entry name" value="LPLAT_LCLAT1-like"/>
    <property type="match status" value="1"/>
</dbReference>
<dbReference type="OrthoDB" id="189226at2759"/>
<dbReference type="PANTHER" id="PTHR10983">
    <property type="entry name" value="1-ACYLGLYCEROL-3-PHOSPHATE ACYLTRANSFERASE-RELATED"/>
    <property type="match status" value="1"/>
</dbReference>
<dbReference type="SMART" id="SM00563">
    <property type="entry name" value="PlsC"/>
    <property type="match status" value="1"/>
</dbReference>
<feature type="transmembrane region" description="Helical" evidence="5">
    <location>
        <begin position="130"/>
        <end position="154"/>
    </location>
</feature>
<dbReference type="InterPro" id="IPR032098">
    <property type="entry name" value="Acyltransf_C"/>
</dbReference>
<dbReference type="Pfam" id="PF16076">
    <property type="entry name" value="Acyltransf_C"/>
    <property type="match status" value="1"/>
</dbReference>
<accession>A0A6A6PYL8</accession>
<feature type="domain" description="Phospholipid/glycerol acyltransferase" evidence="6">
    <location>
        <begin position="134"/>
        <end position="268"/>
    </location>
</feature>
<dbReference type="RefSeq" id="XP_033591132.1">
    <property type="nucleotide sequence ID" value="XM_033733372.1"/>
</dbReference>
<evidence type="ECO:0000256" key="5">
    <source>
        <dbReference type="SAM" id="Phobius"/>
    </source>
</evidence>
<dbReference type="AlphaFoldDB" id="A0A6A6PYL8"/>
<evidence type="ECO:0000256" key="4">
    <source>
        <dbReference type="SAM" id="MobiDB-lite"/>
    </source>
</evidence>
<dbReference type="GO" id="GO:0005783">
    <property type="term" value="C:endoplasmic reticulum"/>
    <property type="evidence" value="ECO:0007669"/>
    <property type="project" value="TreeGrafter"/>
</dbReference>
<feature type="transmembrane region" description="Helical" evidence="5">
    <location>
        <begin position="88"/>
        <end position="109"/>
    </location>
</feature>
<keyword evidence="2 7" id="KW-0808">Transferase</keyword>
<dbReference type="InterPro" id="IPR002123">
    <property type="entry name" value="Plipid/glycerol_acylTrfase"/>
</dbReference>
<comment type="similarity">
    <text evidence="1">Belongs to the 1-acyl-sn-glycerol-3-phosphate acyltransferase family.</text>
</comment>
<feature type="transmembrane region" description="Helical" evidence="5">
    <location>
        <begin position="174"/>
        <end position="195"/>
    </location>
</feature>
<feature type="transmembrane region" description="Helical" evidence="5">
    <location>
        <begin position="46"/>
        <end position="68"/>
    </location>
</feature>